<dbReference type="EMBL" id="FTOD01000002">
    <property type="protein sequence ID" value="SIS48575.1"/>
    <property type="molecule type" value="Genomic_DNA"/>
</dbReference>
<name>A0A1N7JGV6_9BACL</name>
<evidence type="ECO:0000313" key="1">
    <source>
        <dbReference type="EMBL" id="SIS48575.1"/>
    </source>
</evidence>
<proteinExistence type="predicted"/>
<reference evidence="2" key="1">
    <citation type="submission" date="2017-01" db="EMBL/GenBank/DDBJ databases">
        <authorList>
            <person name="Varghese N."/>
            <person name="Submissions S."/>
        </authorList>
    </citation>
    <scope>NUCLEOTIDE SEQUENCE [LARGE SCALE GENOMIC DNA]</scope>
    <source>
        <strain evidence="2">DSM 45196</strain>
    </source>
</reference>
<keyword evidence="2" id="KW-1185">Reference proteome</keyword>
<evidence type="ECO:0008006" key="3">
    <source>
        <dbReference type="Google" id="ProtNLM"/>
    </source>
</evidence>
<sequence length="78" mass="8368">MPAHISVGVIKNNNLSQGATITLGVNVVQNRNSTKQNIGNFVIGDGYQYLPTGEVTNQDGDIQDNQSIDFNNHAGIQV</sequence>
<evidence type="ECO:0000313" key="2">
    <source>
        <dbReference type="Proteomes" id="UP000186795"/>
    </source>
</evidence>
<accession>A0A1N7JGV6</accession>
<dbReference type="AlphaFoldDB" id="A0A1N7JGV6"/>
<dbReference type="RefSeq" id="WP_076523650.1">
    <property type="nucleotide sequence ID" value="NZ_CP048103.1"/>
</dbReference>
<organism evidence="1 2">
    <name type="scientific">Kroppenstedtia eburnea</name>
    <dbReference type="NCBI Taxonomy" id="714067"/>
    <lineage>
        <taxon>Bacteria</taxon>
        <taxon>Bacillati</taxon>
        <taxon>Bacillota</taxon>
        <taxon>Bacilli</taxon>
        <taxon>Bacillales</taxon>
        <taxon>Thermoactinomycetaceae</taxon>
        <taxon>Kroppenstedtia</taxon>
    </lineage>
</organism>
<dbReference type="OrthoDB" id="9905745at2"/>
<gene>
    <name evidence="1" type="ORF">SAMN05421790_10285</name>
</gene>
<dbReference type="Proteomes" id="UP000186795">
    <property type="component" value="Unassembled WGS sequence"/>
</dbReference>
<protein>
    <recommendedName>
        <fullName evidence="3">Spore germination protein gerPA/gerPF</fullName>
    </recommendedName>
</protein>